<dbReference type="VEuPathDB" id="FungiDB:PITG_09184"/>
<dbReference type="RefSeq" id="XP_002903488.1">
    <property type="nucleotide sequence ID" value="XM_002903442.1"/>
</dbReference>
<proteinExistence type="predicted"/>
<reference evidence="2" key="1">
    <citation type="journal article" date="2009" name="Nature">
        <title>Genome sequence and analysis of the Irish potato famine pathogen Phytophthora infestans.</title>
        <authorList>
            <consortium name="The Broad Institute Genome Sequencing Platform"/>
            <person name="Haas B.J."/>
            <person name="Kamoun S."/>
            <person name="Zody M.C."/>
            <person name="Jiang R.H."/>
            <person name="Handsaker R.E."/>
            <person name="Cano L.M."/>
            <person name="Grabherr M."/>
            <person name="Kodira C.D."/>
            <person name="Raffaele S."/>
            <person name="Torto-Alalibo T."/>
            <person name="Bozkurt T.O."/>
            <person name="Ah-Fong A.M."/>
            <person name="Alvarado L."/>
            <person name="Anderson V.L."/>
            <person name="Armstrong M.R."/>
            <person name="Avrova A."/>
            <person name="Baxter L."/>
            <person name="Beynon J."/>
            <person name="Boevink P.C."/>
            <person name="Bollmann S.R."/>
            <person name="Bos J.I."/>
            <person name="Bulone V."/>
            <person name="Cai G."/>
            <person name="Cakir C."/>
            <person name="Carrington J.C."/>
            <person name="Chawner M."/>
            <person name="Conti L."/>
            <person name="Costanzo S."/>
            <person name="Ewan R."/>
            <person name="Fahlgren N."/>
            <person name="Fischbach M.A."/>
            <person name="Fugelstad J."/>
            <person name="Gilroy E.M."/>
            <person name="Gnerre S."/>
            <person name="Green P.J."/>
            <person name="Grenville-Briggs L.J."/>
            <person name="Griffith J."/>
            <person name="Grunwald N.J."/>
            <person name="Horn K."/>
            <person name="Horner N.R."/>
            <person name="Hu C.H."/>
            <person name="Huitema E."/>
            <person name="Jeong D.H."/>
            <person name="Jones A.M."/>
            <person name="Jones J.D."/>
            <person name="Jones R.W."/>
            <person name="Karlsson E.K."/>
            <person name="Kunjeti S.G."/>
            <person name="Lamour K."/>
            <person name="Liu Z."/>
            <person name="Ma L."/>
            <person name="Maclean D."/>
            <person name="Chibucos M.C."/>
            <person name="McDonald H."/>
            <person name="McWalters J."/>
            <person name="Meijer H.J."/>
            <person name="Morgan W."/>
            <person name="Morris P.F."/>
            <person name="Munro C.A."/>
            <person name="O'Neill K."/>
            <person name="Ospina-Giraldo M."/>
            <person name="Pinzon A."/>
            <person name="Pritchard L."/>
            <person name="Ramsahoye B."/>
            <person name="Ren Q."/>
            <person name="Restrepo S."/>
            <person name="Roy S."/>
            <person name="Sadanandom A."/>
            <person name="Savidor A."/>
            <person name="Schornack S."/>
            <person name="Schwartz D.C."/>
            <person name="Schumann U.D."/>
            <person name="Schwessinger B."/>
            <person name="Seyer L."/>
            <person name="Sharpe T."/>
            <person name="Silvar C."/>
            <person name="Song J."/>
            <person name="Studholme D.J."/>
            <person name="Sykes S."/>
            <person name="Thines M."/>
            <person name="van de Vondervoort P.J."/>
            <person name="Phuntumart V."/>
            <person name="Wawra S."/>
            <person name="Weide R."/>
            <person name="Win J."/>
            <person name="Young C."/>
            <person name="Zhou S."/>
            <person name="Fry W."/>
            <person name="Meyers B.C."/>
            <person name="van West P."/>
            <person name="Ristaino J."/>
            <person name="Govers F."/>
            <person name="Birch P.R."/>
            <person name="Whisson S.C."/>
            <person name="Judelson H.S."/>
            <person name="Nusbaum C."/>
        </authorList>
    </citation>
    <scope>NUCLEOTIDE SEQUENCE [LARGE SCALE GENOMIC DNA]</scope>
    <source>
        <strain evidence="2">T30-4</strain>
    </source>
</reference>
<organism evidence="1 2">
    <name type="scientific">Phytophthora infestans (strain T30-4)</name>
    <name type="common">Potato late blight agent</name>
    <dbReference type="NCBI Taxonomy" id="403677"/>
    <lineage>
        <taxon>Eukaryota</taxon>
        <taxon>Sar</taxon>
        <taxon>Stramenopiles</taxon>
        <taxon>Oomycota</taxon>
        <taxon>Peronosporomycetes</taxon>
        <taxon>Peronosporales</taxon>
        <taxon>Peronosporaceae</taxon>
        <taxon>Phytophthora</taxon>
    </lineage>
</organism>
<accession>D0NBV9</accession>
<keyword evidence="2" id="KW-1185">Reference proteome</keyword>
<protein>
    <submittedName>
        <fullName evidence="1">Uncharacterized protein</fullName>
    </submittedName>
</protein>
<dbReference type="GeneID" id="9470516"/>
<gene>
    <name evidence="1" type="ORF">PITG_09184</name>
</gene>
<evidence type="ECO:0000313" key="2">
    <source>
        <dbReference type="Proteomes" id="UP000006643"/>
    </source>
</evidence>
<dbReference type="Proteomes" id="UP000006643">
    <property type="component" value="Unassembled WGS sequence"/>
</dbReference>
<dbReference type="HOGENOM" id="CLU_2150775_0_0_1"/>
<sequence>MRIAKVHFSFERKASSKEDSEAAIGRPTIGCGCTKASHLGLTSRIGHKFRLDKIKRVATPPVEIPPPLADPTLLTYTVSENTIPMTRLMWQQQRDLFKAKRLPSRIREVIIY</sequence>
<dbReference type="OrthoDB" id="107604at2759"/>
<dbReference type="eggNOG" id="ENOG502R6EC">
    <property type="taxonomic scope" value="Eukaryota"/>
</dbReference>
<dbReference type="KEGG" id="pif:PITG_09184"/>
<dbReference type="EMBL" id="DS028131">
    <property type="protein sequence ID" value="EEY55264.1"/>
    <property type="molecule type" value="Genomic_DNA"/>
</dbReference>
<dbReference type="InParanoid" id="D0NBV9"/>
<evidence type="ECO:0000313" key="1">
    <source>
        <dbReference type="EMBL" id="EEY55264.1"/>
    </source>
</evidence>
<name>D0NBV9_PHYIT</name>
<dbReference type="AlphaFoldDB" id="D0NBV9"/>